<keyword evidence="9" id="KW-1185">Reference proteome</keyword>
<keyword evidence="2 7" id="KW-0732">Signal</keyword>
<protein>
    <submittedName>
        <fullName evidence="8">Extracellular solute-binding protein</fullName>
    </submittedName>
</protein>
<dbReference type="InterPro" id="IPR050490">
    <property type="entry name" value="Bact_solute-bd_prot1"/>
</dbReference>
<accession>A0A7X0SMM1</accession>
<feature type="region of interest" description="Disordered" evidence="6">
    <location>
        <begin position="32"/>
        <end position="57"/>
    </location>
</feature>
<keyword evidence="5" id="KW-0449">Lipoprotein</keyword>
<dbReference type="RefSeq" id="WP_185130380.1">
    <property type="nucleotide sequence ID" value="NZ_JACJVO010000021.1"/>
</dbReference>
<dbReference type="Pfam" id="PF01547">
    <property type="entry name" value="SBP_bac_1"/>
    <property type="match status" value="1"/>
</dbReference>
<proteinExistence type="predicted"/>
<dbReference type="SUPFAM" id="SSF53850">
    <property type="entry name" value="Periplasmic binding protein-like II"/>
    <property type="match status" value="1"/>
</dbReference>
<dbReference type="Proteomes" id="UP000564644">
    <property type="component" value="Unassembled WGS sequence"/>
</dbReference>
<dbReference type="EMBL" id="JACJVO010000021">
    <property type="protein sequence ID" value="MBB6732721.1"/>
    <property type="molecule type" value="Genomic_DNA"/>
</dbReference>
<reference evidence="8 9" key="1">
    <citation type="submission" date="2020-08" db="EMBL/GenBank/DDBJ databases">
        <title>Cohnella phylogeny.</title>
        <authorList>
            <person name="Dunlap C."/>
        </authorList>
    </citation>
    <scope>NUCLEOTIDE SEQUENCE [LARGE SCALE GENOMIC DNA]</scope>
    <source>
        <strain evidence="8 9">CBP 2801</strain>
    </source>
</reference>
<evidence type="ECO:0000256" key="4">
    <source>
        <dbReference type="ARBA" id="ARBA00023139"/>
    </source>
</evidence>
<feature type="compositionally biased region" description="Low complexity" evidence="6">
    <location>
        <begin position="36"/>
        <end position="51"/>
    </location>
</feature>
<evidence type="ECO:0000256" key="7">
    <source>
        <dbReference type="SAM" id="SignalP"/>
    </source>
</evidence>
<evidence type="ECO:0000256" key="1">
    <source>
        <dbReference type="ARBA" id="ARBA00022475"/>
    </source>
</evidence>
<feature type="chain" id="PRO_5038691744" evidence="7">
    <location>
        <begin position="25"/>
        <end position="538"/>
    </location>
</feature>
<evidence type="ECO:0000313" key="9">
    <source>
        <dbReference type="Proteomes" id="UP000564644"/>
    </source>
</evidence>
<keyword evidence="1" id="KW-1003">Cell membrane</keyword>
<keyword evidence="4" id="KW-0564">Palmitate</keyword>
<feature type="signal peptide" evidence="7">
    <location>
        <begin position="1"/>
        <end position="24"/>
    </location>
</feature>
<dbReference type="AlphaFoldDB" id="A0A7X0SMM1"/>
<evidence type="ECO:0000256" key="5">
    <source>
        <dbReference type="ARBA" id="ARBA00023288"/>
    </source>
</evidence>
<keyword evidence="3" id="KW-0472">Membrane</keyword>
<evidence type="ECO:0000256" key="2">
    <source>
        <dbReference type="ARBA" id="ARBA00022729"/>
    </source>
</evidence>
<evidence type="ECO:0000313" key="8">
    <source>
        <dbReference type="EMBL" id="MBB6732721.1"/>
    </source>
</evidence>
<dbReference type="PANTHER" id="PTHR43649">
    <property type="entry name" value="ARABINOSE-BINDING PROTEIN-RELATED"/>
    <property type="match status" value="1"/>
</dbReference>
<name>A0A7X0SMM1_9BACL</name>
<organism evidence="8 9">
    <name type="scientific">Cohnella zeiphila</name>
    <dbReference type="NCBI Taxonomy" id="2761120"/>
    <lineage>
        <taxon>Bacteria</taxon>
        <taxon>Bacillati</taxon>
        <taxon>Bacillota</taxon>
        <taxon>Bacilli</taxon>
        <taxon>Bacillales</taxon>
        <taxon>Paenibacillaceae</taxon>
        <taxon>Cohnella</taxon>
    </lineage>
</organism>
<comment type="caution">
    <text evidence="8">The sequence shown here is derived from an EMBL/GenBank/DDBJ whole genome shotgun (WGS) entry which is preliminary data.</text>
</comment>
<sequence>MNLNVKKWAAAILPLCLSAAVLFSGCSKSGTPANGSTATVNGSTAASTASSQGDKYDSLPKDVSISMFDRGQVSSDEGTYEDNRWVKWIREQSGINLTVVPVPRNQAQDKLNVLIASNQAPDLIWEYDRNYIGNLVSQGVIQPLDDYIDKYSTSYKKYLQENPDLKPYITFDGKIYAMTTRRTISSIANHGIWIRQDWLDKLKLKTPTTIEELIAVAQAFKDGDPDGNGKADTVPIVGYTTNDVYAALFGTDYYDWYLQDGQMKFGPTLDNFGDALAAEKTIYEQGLADKEYFTDNDNSRAKQLWTTGKAGILLGQWGNMTTSLNRDLLTNDPNAKPVPLEPVATKYGKFGLYQETPAYIYVTFNKDMKNPKAAMEYLDWLMDKGWFTLTNGLEGVHYKLANGVPQQLDADKFAKEVKYANEYALLKPAVEKPEDLIVKAAQDPLSQQLAKLEADSLQIALKNKFRRDIPYQPNITEINELKSSFLKTVLDIRAKTVTRKDYTAEEALADIRKEWKRLGGDQAEQLAQDWYEKNKANF</sequence>
<dbReference type="PROSITE" id="PS51257">
    <property type="entry name" value="PROKAR_LIPOPROTEIN"/>
    <property type="match status" value="1"/>
</dbReference>
<evidence type="ECO:0000256" key="3">
    <source>
        <dbReference type="ARBA" id="ARBA00023136"/>
    </source>
</evidence>
<dbReference type="InterPro" id="IPR006059">
    <property type="entry name" value="SBP"/>
</dbReference>
<dbReference type="Gene3D" id="3.40.190.10">
    <property type="entry name" value="Periplasmic binding protein-like II"/>
    <property type="match status" value="2"/>
</dbReference>
<gene>
    <name evidence="8" type="ORF">H7C18_17520</name>
</gene>
<evidence type="ECO:0000256" key="6">
    <source>
        <dbReference type="SAM" id="MobiDB-lite"/>
    </source>
</evidence>
<dbReference type="PANTHER" id="PTHR43649:SF33">
    <property type="entry name" value="POLYGALACTURONAN_RHAMNOGALACTURONAN-BINDING PROTEIN YTCQ"/>
    <property type="match status" value="1"/>
</dbReference>